<evidence type="ECO:0000313" key="2">
    <source>
        <dbReference type="EMBL" id="CAB3980817.1"/>
    </source>
</evidence>
<dbReference type="InterPro" id="IPR005137">
    <property type="entry name" value="BtpA"/>
</dbReference>
<dbReference type="NCBIfam" id="TIGR00259">
    <property type="entry name" value="thylakoid_BtpA"/>
    <property type="match status" value="1"/>
</dbReference>
<comment type="caution">
    <text evidence="2">The sequence shown here is derived from an EMBL/GenBank/DDBJ whole genome shotgun (WGS) entry which is preliminary data.</text>
</comment>
<protein>
    <submittedName>
        <fullName evidence="2">Domain containing isoform 5</fullName>
    </submittedName>
</protein>
<dbReference type="Proteomes" id="UP001152795">
    <property type="component" value="Unassembled WGS sequence"/>
</dbReference>
<dbReference type="Pfam" id="PF03437">
    <property type="entry name" value="BtpA"/>
    <property type="match status" value="1"/>
</dbReference>
<dbReference type="PANTHER" id="PTHR21381">
    <property type="entry name" value="ZGC:162297"/>
    <property type="match status" value="1"/>
</dbReference>
<name>A0A7D9DAC6_PARCT</name>
<dbReference type="InterPro" id="IPR011060">
    <property type="entry name" value="RibuloseP-bd_barrel"/>
</dbReference>
<accession>A0A7D9DAC6</accession>
<evidence type="ECO:0000313" key="3">
    <source>
        <dbReference type="Proteomes" id="UP001152795"/>
    </source>
</evidence>
<keyword evidence="3" id="KW-1185">Reference proteome</keyword>
<sequence length="276" mass="29631">MATGNAISKFSHLFGRRSAVVIGMIHVDALPGTPKHSQSVSDIIAKACQEASIYKQAAVDGIMIENMHDTPYLNQNVGPEITATMTAVCYEVKRTVPNIPCGVQILASANKQALAVAKASGLDFIRAEGFVFSHVADEGLMNSCAGELLRYRKSICAENVLVFTDIKKKHSSHAITSDVNLLETAKAAEFFLSDGVIITGTATGDPANHHDMLEVKKSVDLPVLIGSGVTSENVNQYIQASGLIIGSYFKEGGHWSGPVDLSRVKSFMAKIERLRV</sequence>
<dbReference type="OrthoDB" id="10045006at2759"/>
<dbReference type="SUPFAM" id="SSF51366">
    <property type="entry name" value="Ribulose-phoshate binding barrel"/>
    <property type="match status" value="1"/>
</dbReference>
<organism evidence="2 3">
    <name type="scientific">Paramuricea clavata</name>
    <name type="common">Red gorgonian</name>
    <name type="synonym">Violescent sea-whip</name>
    <dbReference type="NCBI Taxonomy" id="317549"/>
    <lineage>
        <taxon>Eukaryota</taxon>
        <taxon>Metazoa</taxon>
        <taxon>Cnidaria</taxon>
        <taxon>Anthozoa</taxon>
        <taxon>Octocorallia</taxon>
        <taxon>Malacalcyonacea</taxon>
        <taxon>Plexauridae</taxon>
        <taxon>Paramuricea</taxon>
    </lineage>
</organism>
<proteinExistence type="inferred from homology"/>
<dbReference type="EMBL" id="CACRXK020000327">
    <property type="protein sequence ID" value="CAB3980817.1"/>
    <property type="molecule type" value="Genomic_DNA"/>
</dbReference>
<dbReference type="PANTHER" id="PTHR21381:SF3">
    <property type="entry name" value="SGC REGION PROTEIN SGCQ-RELATED"/>
    <property type="match status" value="1"/>
</dbReference>
<comment type="similarity">
    <text evidence="1">Belongs to the BtpA family.</text>
</comment>
<dbReference type="PIRSF" id="PIRSF005956">
    <property type="entry name" value="BtpA"/>
    <property type="match status" value="1"/>
</dbReference>
<gene>
    <name evidence="2" type="ORF">PACLA_8A024230</name>
</gene>
<evidence type="ECO:0000256" key="1">
    <source>
        <dbReference type="ARBA" id="ARBA00006007"/>
    </source>
</evidence>
<dbReference type="AlphaFoldDB" id="A0A7D9DAC6"/>
<reference evidence="2" key="1">
    <citation type="submission" date="2020-04" db="EMBL/GenBank/DDBJ databases">
        <authorList>
            <person name="Alioto T."/>
            <person name="Alioto T."/>
            <person name="Gomez Garrido J."/>
        </authorList>
    </citation>
    <scope>NUCLEOTIDE SEQUENCE</scope>
    <source>
        <strain evidence="2">A484AB</strain>
    </source>
</reference>